<proteinExistence type="predicted"/>
<keyword evidence="1" id="KW-0677">Repeat</keyword>
<dbReference type="InterPro" id="IPR011990">
    <property type="entry name" value="TPR-like_helical_dom_sf"/>
</dbReference>
<organism evidence="5 6">
    <name type="scientific">Glaciecola nitratireducens (strain JCM 12485 / KCTC 12276 / FR1064)</name>
    <dbReference type="NCBI Taxonomy" id="1085623"/>
    <lineage>
        <taxon>Bacteria</taxon>
        <taxon>Pseudomonadati</taxon>
        <taxon>Pseudomonadota</taxon>
        <taxon>Gammaproteobacteria</taxon>
        <taxon>Alteromonadales</taxon>
        <taxon>Alteromonadaceae</taxon>
        <taxon>Brumicola</taxon>
    </lineage>
</organism>
<dbReference type="PROSITE" id="PS50005">
    <property type="entry name" value="TPR"/>
    <property type="match status" value="2"/>
</dbReference>
<evidence type="ECO:0000256" key="3">
    <source>
        <dbReference type="PROSITE-ProRule" id="PRU00339"/>
    </source>
</evidence>
<dbReference type="KEGG" id="gni:GNIT_3649"/>
<feature type="compositionally biased region" description="Polar residues" evidence="4">
    <location>
        <begin position="30"/>
        <end position="43"/>
    </location>
</feature>
<dbReference type="AlphaFoldDB" id="G4QP35"/>
<dbReference type="InterPro" id="IPR019734">
    <property type="entry name" value="TPR_rpt"/>
</dbReference>
<keyword evidence="6" id="KW-1185">Reference proteome</keyword>
<feature type="repeat" description="TPR" evidence="3">
    <location>
        <begin position="136"/>
        <end position="169"/>
    </location>
</feature>
<evidence type="ECO:0000256" key="1">
    <source>
        <dbReference type="ARBA" id="ARBA00022737"/>
    </source>
</evidence>
<dbReference type="eggNOG" id="COG0457">
    <property type="taxonomic scope" value="Bacteria"/>
</dbReference>
<dbReference type="Pfam" id="PF13414">
    <property type="entry name" value="TPR_11"/>
    <property type="match status" value="1"/>
</dbReference>
<sequence length="277" mass="30351">MVVLSASLSGCSSMPTFPVFSSGEDEKTQTNETSPSVTAQSEESGVETEGLKGATPPVPLTAEELEEQALAAKARALMGTMNAFKLDKEKQAKLNSGQLRDVQSAITQLANGEPDLALVAVQRVLDDPDFIASPNTAVWVLRGDVYRGKEQNEKAIVDYETALKLVGSNYHAHNRLGLIYRNAGKFNLAKAHYTQAIDAWPGNADSYRNRGILYDLYVGDKAAALDDYKIYKALLDFQIQSVEAAPKSLVKEQKLTSQWILDIERQIKTLEREQANG</sequence>
<feature type="region of interest" description="Disordered" evidence="4">
    <location>
        <begin position="15"/>
        <end position="53"/>
    </location>
</feature>
<dbReference type="PANTHER" id="PTHR44858">
    <property type="entry name" value="TETRATRICOPEPTIDE REPEAT PROTEIN 6"/>
    <property type="match status" value="1"/>
</dbReference>
<dbReference type="HOGENOM" id="CLU_1003855_0_0_6"/>
<dbReference type="STRING" id="1085623.GNIT_3649"/>
<evidence type="ECO:0000256" key="2">
    <source>
        <dbReference type="ARBA" id="ARBA00022803"/>
    </source>
</evidence>
<protein>
    <submittedName>
        <fullName evidence="5">Tetratricopeptide repeat protein</fullName>
    </submittedName>
</protein>
<dbReference type="InterPro" id="IPR050498">
    <property type="entry name" value="Ycf3"/>
</dbReference>
<gene>
    <name evidence="5" type="ordered locus">GNIT_3649</name>
</gene>
<name>G4QP35_GLANF</name>
<reference evidence="5 6" key="1">
    <citation type="journal article" date="2011" name="J. Bacteriol.">
        <title>Complete genome sequence of seawater bacterium Glaciecola nitratireducens FR1064T.</title>
        <authorList>
            <person name="Bian F."/>
            <person name="Qin Q.L."/>
            <person name="Xie B.B."/>
            <person name="Shu Y.L."/>
            <person name="Zhang X.Y."/>
            <person name="Yu Y."/>
            <person name="Chen B."/>
            <person name="Chen X.L."/>
            <person name="Zhou B.C."/>
            <person name="Zhang Y.Z."/>
        </authorList>
    </citation>
    <scope>NUCLEOTIDE SEQUENCE [LARGE SCALE GENOMIC DNA]</scope>
    <source>
        <strain evidence="6">JCM 12485 / KCTC 12276 / FR1064</strain>
    </source>
</reference>
<dbReference type="SMART" id="SM00028">
    <property type="entry name" value="TPR"/>
    <property type="match status" value="2"/>
</dbReference>
<dbReference type="PANTHER" id="PTHR44858:SF1">
    <property type="entry name" value="UDP-N-ACETYLGLUCOSAMINE--PEPTIDE N-ACETYLGLUCOSAMINYLTRANSFERASE SPINDLY-RELATED"/>
    <property type="match status" value="1"/>
</dbReference>
<dbReference type="Gene3D" id="1.25.40.10">
    <property type="entry name" value="Tetratricopeptide repeat domain"/>
    <property type="match status" value="1"/>
</dbReference>
<keyword evidence="2 3" id="KW-0802">TPR repeat</keyword>
<evidence type="ECO:0000313" key="5">
    <source>
        <dbReference type="EMBL" id="AEP31743.1"/>
    </source>
</evidence>
<feature type="repeat" description="TPR" evidence="3">
    <location>
        <begin position="170"/>
        <end position="203"/>
    </location>
</feature>
<dbReference type="SUPFAM" id="SSF48452">
    <property type="entry name" value="TPR-like"/>
    <property type="match status" value="1"/>
</dbReference>
<evidence type="ECO:0000313" key="6">
    <source>
        <dbReference type="Proteomes" id="UP000009282"/>
    </source>
</evidence>
<accession>G4QP35</accession>
<evidence type="ECO:0000256" key="4">
    <source>
        <dbReference type="SAM" id="MobiDB-lite"/>
    </source>
</evidence>
<dbReference type="EMBL" id="CP003060">
    <property type="protein sequence ID" value="AEP31743.1"/>
    <property type="molecule type" value="Genomic_DNA"/>
</dbReference>
<dbReference type="Proteomes" id="UP000009282">
    <property type="component" value="Chromosome"/>
</dbReference>